<dbReference type="GO" id="GO:0006457">
    <property type="term" value="P:protein folding"/>
    <property type="evidence" value="ECO:0007669"/>
    <property type="project" value="InterPro"/>
</dbReference>
<dbReference type="InterPro" id="IPR051339">
    <property type="entry name" value="DnaJ_subfamily_B"/>
</dbReference>
<feature type="domain" description="Chaperone DnaJ C-terminal" evidence="3">
    <location>
        <begin position="18"/>
        <end position="176"/>
    </location>
</feature>
<dbReference type="GO" id="GO:0005829">
    <property type="term" value="C:cytosol"/>
    <property type="evidence" value="ECO:0007669"/>
    <property type="project" value="TreeGrafter"/>
</dbReference>
<dbReference type="Gene3D" id="2.60.260.20">
    <property type="entry name" value="Urease metallochaperone UreE, N-terminal domain"/>
    <property type="match status" value="2"/>
</dbReference>
<dbReference type="GO" id="GO:0051082">
    <property type="term" value="F:unfolded protein binding"/>
    <property type="evidence" value="ECO:0007669"/>
    <property type="project" value="InterPro"/>
</dbReference>
<dbReference type="PANTHER" id="PTHR24078:SF553">
    <property type="entry name" value="DNAJ HOMOLOG SUBFAMILY B MEMBER 5"/>
    <property type="match status" value="1"/>
</dbReference>
<evidence type="ECO:0000259" key="3">
    <source>
        <dbReference type="Pfam" id="PF01556"/>
    </source>
</evidence>
<name>A0A7S2AJ35_9STRA</name>
<dbReference type="EMBL" id="HBGS01000902">
    <property type="protein sequence ID" value="CAD9369471.1"/>
    <property type="molecule type" value="Transcribed_RNA"/>
</dbReference>
<dbReference type="Pfam" id="PF01556">
    <property type="entry name" value="DnaJ_C"/>
    <property type="match status" value="1"/>
</dbReference>
<protein>
    <recommendedName>
        <fullName evidence="3">Chaperone DnaJ C-terminal domain-containing protein</fullName>
    </recommendedName>
</protein>
<gene>
    <name evidence="4" type="ORF">DSPE1174_LOCUS492</name>
</gene>
<keyword evidence="1" id="KW-0143">Chaperone</keyword>
<sequence>MDGGPGGASRPTGNEERQYEVPLTLEEIYNGGRKSVIVSMTVTHTPSRTPYNVQHRYSFEVSPGWKEGTRISFAPTKVQSDGIILLLPPVTLIVMEKRHRYFERIGDDLLVDVALTQAQAKKRVKIELPLLDGKKFSMVAGMRSGRIEHGMVREFPGRGMPSKKGKRGKLYVRFRVISNRPAFSSNGFQQSFGNNLFGTNSQNIFGI</sequence>
<dbReference type="InterPro" id="IPR008971">
    <property type="entry name" value="HSP40/DnaJ_pept-bd"/>
</dbReference>
<dbReference type="PANTHER" id="PTHR24078">
    <property type="entry name" value="DNAJ HOMOLOG SUBFAMILY C MEMBER"/>
    <property type="match status" value="1"/>
</dbReference>
<dbReference type="GO" id="GO:0051087">
    <property type="term" value="F:protein-folding chaperone binding"/>
    <property type="evidence" value="ECO:0007669"/>
    <property type="project" value="TreeGrafter"/>
</dbReference>
<evidence type="ECO:0000313" key="4">
    <source>
        <dbReference type="EMBL" id="CAD9369471.1"/>
    </source>
</evidence>
<organism evidence="4">
    <name type="scientific">Octactis speculum</name>
    <dbReference type="NCBI Taxonomy" id="3111310"/>
    <lineage>
        <taxon>Eukaryota</taxon>
        <taxon>Sar</taxon>
        <taxon>Stramenopiles</taxon>
        <taxon>Ochrophyta</taxon>
        <taxon>Dictyochophyceae</taxon>
        <taxon>Dictyochales</taxon>
        <taxon>Dictyochaceae</taxon>
        <taxon>Octactis</taxon>
    </lineage>
</organism>
<dbReference type="InterPro" id="IPR002939">
    <property type="entry name" value="DnaJ_C"/>
</dbReference>
<feature type="region of interest" description="Disordered" evidence="2">
    <location>
        <begin position="1"/>
        <end position="20"/>
    </location>
</feature>
<accession>A0A7S2AJ35</accession>
<proteinExistence type="predicted"/>
<reference evidence="4" key="1">
    <citation type="submission" date="2021-01" db="EMBL/GenBank/DDBJ databases">
        <authorList>
            <person name="Corre E."/>
            <person name="Pelletier E."/>
            <person name="Niang G."/>
            <person name="Scheremetjew M."/>
            <person name="Finn R."/>
            <person name="Kale V."/>
            <person name="Holt S."/>
            <person name="Cochrane G."/>
            <person name="Meng A."/>
            <person name="Brown T."/>
            <person name="Cohen L."/>
        </authorList>
    </citation>
    <scope>NUCLEOTIDE SEQUENCE</scope>
    <source>
        <strain evidence="4">CCMP1381</strain>
    </source>
</reference>
<dbReference type="SUPFAM" id="SSF49493">
    <property type="entry name" value="HSP40/DnaJ peptide-binding domain"/>
    <property type="match status" value="2"/>
</dbReference>
<evidence type="ECO:0000256" key="2">
    <source>
        <dbReference type="SAM" id="MobiDB-lite"/>
    </source>
</evidence>
<evidence type="ECO:0000256" key="1">
    <source>
        <dbReference type="ARBA" id="ARBA00023186"/>
    </source>
</evidence>
<dbReference type="AlphaFoldDB" id="A0A7S2AJ35"/>